<dbReference type="Proteomes" id="UP001056819">
    <property type="component" value="Chromosome"/>
</dbReference>
<proteinExistence type="predicted"/>
<dbReference type="RefSeq" id="WP_156932167.1">
    <property type="nucleotide sequence ID" value="NZ_CP097501.1"/>
</dbReference>
<dbReference type="EMBL" id="CP097501">
    <property type="protein sequence ID" value="URD67064.1"/>
    <property type="molecule type" value="Genomic_DNA"/>
</dbReference>
<evidence type="ECO:0000313" key="2">
    <source>
        <dbReference type="Proteomes" id="UP001056819"/>
    </source>
</evidence>
<evidence type="ECO:0000313" key="1">
    <source>
        <dbReference type="EMBL" id="URD67064.1"/>
    </source>
</evidence>
<gene>
    <name evidence="1" type="ORF">LNQ82_07650</name>
</gene>
<accession>A0AAE9HS20</accession>
<sequence length="91" mass="9894">MNIQTFIELSKQKRCASCHGTNTKQFNVPNGSAEGWPALLCLDCEAIPFLCGTHGVVWASKNARQDASKPCPICGDNRGLATDHIAQTYGW</sequence>
<organism evidence="1 2">
    <name type="scientific">Conchiformibius steedae DSM 2580</name>
    <dbReference type="NCBI Taxonomy" id="1121352"/>
    <lineage>
        <taxon>Bacteria</taxon>
        <taxon>Pseudomonadati</taxon>
        <taxon>Pseudomonadota</taxon>
        <taxon>Betaproteobacteria</taxon>
        <taxon>Neisseriales</taxon>
        <taxon>Neisseriaceae</taxon>
        <taxon>Conchiformibius</taxon>
    </lineage>
</organism>
<protein>
    <submittedName>
        <fullName evidence="1">Uncharacterized protein</fullName>
    </submittedName>
</protein>
<dbReference type="AlphaFoldDB" id="A0AAE9HS20"/>
<name>A0AAE9HS20_9NEIS</name>
<reference evidence="1" key="1">
    <citation type="submission" date="2022-05" db="EMBL/GenBank/DDBJ databases">
        <title>Alysiella filiformis genome sequencing.</title>
        <authorList>
            <person name="Viehboeck T."/>
        </authorList>
    </citation>
    <scope>NUCLEOTIDE SEQUENCE</scope>
    <source>
        <strain evidence="1">DSM 2580</strain>
    </source>
</reference>